<protein>
    <submittedName>
        <fullName evidence="11">Glycosyltransferase family 39 protein</fullName>
    </submittedName>
</protein>
<feature type="region of interest" description="Disordered" evidence="8">
    <location>
        <begin position="552"/>
        <end position="576"/>
    </location>
</feature>
<comment type="subcellular location">
    <subcellularLocation>
        <location evidence="1">Cell membrane</location>
        <topology evidence="1">Multi-pass membrane protein</topology>
    </subcellularLocation>
</comment>
<feature type="transmembrane region" description="Helical" evidence="9">
    <location>
        <begin position="402"/>
        <end position="419"/>
    </location>
</feature>
<evidence type="ECO:0000256" key="4">
    <source>
        <dbReference type="ARBA" id="ARBA00022679"/>
    </source>
</evidence>
<evidence type="ECO:0000256" key="2">
    <source>
        <dbReference type="ARBA" id="ARBA00022475"/>
    </source>
</evidence>
<feature type="transmembrane region" description="Helical" evidence="9">
    <location>
        <begin position="272"/>
        <end position="294"/>
    </location>
</feature>
<feature type="transmembrane region" description="Helical" evidence="9">
    <location>
        <begin position="15"/>
        <end position="32"/>
    </location>
</feature>
<keyword evidence="3" id="KW-0328">Glycosyltransferase</keyword>
<reference evidence="11 12" key="1">
    <citation type="submission" date="2020-10" db="EMBL/GenBank/DDBJ databases">
        <title>Phylogeny of dyella-like bacteria.</title>
        <authorList>
            <person name="Fu J."/>
        </authorList>
    </citation>
    <scope>NUCLEOTIDE SEQUENCE [LARGE SCALE GENOMIC DNA]</scope>
    <source>
        <strain evidence="11 12">JP1</strain>
    </source>
</reference>
<keyword evidence="2" id="KW-1003">Cell membrane</keyword>
<dbReference type="PANTHER" id="PTHR33908:SF11">
    <property type="entry name" value="MEMBRANE PROTEIN"/>
    <property type="match status" value="1"/>
</dbReference>
<proteinExistence type="predicted"/>
<evidence type="ECO:0000256" key="6">
    <source>
        <dbReference type="ARBA" id="ARBA00022989"/>
    </source>
</evidence>
<dbReference type="PANTHER" id="PTHR33908">
    <property type="entry name" value="MANNOSYLTRANSFERASE YKCB-RELATED"/>
    <property type="match status" value="1"/>
</dbReference>
<feature type="transmembrane region" description="Helical" evidence="9">
    <location>
        <begin position="96"/>
        <end position="114"/>
    </location>
</feature>
<organism evidence="11 12">
    <name type="scientific">Dyella jejuensis</name>
    <dbReference type="NCBI Taxonomy" id="1432009"/>
    <lineage>
        <taxon>Bacteria</taxon>
        <taxon>Pseudomonadati</taxon>
        <taxon>Pseudomonadota</taxon>
        <taxon>Gammaproteobacteria</taxon>
        <taxon>Lysobacterales</taxon>
        <taxon>Rhodanobacteraceae</taxon>
        <taxon>Dyella</taxon>
    </lineage>
</organism>
<evidence type="ECO:0000256" key="1">
    <source>
        <dbReference type="ARBA" id="ARBA00004651"/>
    </source>
</evidence>
<dbReference type="InterPro" id="IPR050297">
    <property type="entry name" value="LipidA_mod_glycosyltrf_83"/>
</dbReference>
<gene>
    <name evidence="11" type="ORF">ISP15_14875</name>
</gene>
<dbReference type="InterPro" id="IPR038731">
    <property type="entry name" value="RgtA/B/C-like"/>
</dbReference>
<evidence type="ECO:0000256" key="7">
    <source>
        <dbReference type="ARBA" id="ARBA00023136"/>
    </source>
</evidence>
<dbReference type="Pfam" id="PF13231">
    <property type="entry name" value="PMT_2"/>
    <property type="match status" value="1"/>
</dbReference>
<sequence>MSTNSYRRSEVLRGLWPWLPLWTLVALAAIFSHGPMPLYSTRTLAVAWEMWHEHHWLVPYINGEPYSEKVPLLFWLIHAGWFAFGVNDVWPRILEVIFGGTQLVLLSMLARRLFPGRPWVVKAAPWMLLALSYAFLFGLQIMYEVLLADCVLGALLCLAPKPHRAEPRWLLFGLLIGAGLLTKGPVMLLHIAFPWLLGPLWNDWAREHRGRWYGRGVLAIALGLALLLAWAIPAGFSGGEAYRHRLFFTQTAGRVVNGIQHDQPLQSHPHWFGWYLIWLPMLLFPFSAWPRAWAALGTLRRPLDSGVRFALCWLLPSFVLFSVISGKQWYYLLPEFGGWTLLLAGAIALLRERRTALADNYWLGSWPLGIGSVLFAGLLFALPYLAQGHQLHSAWAEGAAPYSRTFSVLFLLLGGLLLIRGRGEMRRVAVAGLVGALALNTLFTLTLWHKYDLAPASALISAAQAEQRAVAVEGNYEGQFHFAGRLGQPITELRSPAALQEFAGQHPDGLIITHPEELAPSALRYALLAQPFRSSWVVVWPAPALADLRAGRTPAEPAQPPRVFPTATMTQYGAQP</sequence>
<evidence type="ECO:0000256" key="5">
    <source>
        <dbReference type="ARBA" id="ARBA00022692"/>
    </source>
</evidence>
<keyword evidence="4" id="KW-0808">Transferase</keyword>
<feature type="transmembrane region" description="Helical" evidence="9">
    <location>
        <begin position="362"/>
        <end position="382"/>
    </location>
</feature>
<feature type="transmembrane region" description="Helical" evidence="9">
    <location>
        <begin position="126"/>
        <end position="143"/>
    </location>
</feature>
<name>A0ABW8JKH0_9GAMM</name>
<dbReference type="RefSeq" id="WP_404548430.1">
    <property type="nucleotide sequence ID" value="NZ_JADIKJ010000016.1"/>
</dbReference>
<feature type="compositionally biased region" description="Polar residues" evidence="8">
    <location>
        <begin position="567"/>
        <end position="576"/>
    </location>
</feature>
<comment type="caution">
    <text evidence="11">The sequence shown here is derived from an EMBL/GenBank/DDBJ whole genome shotgun (WGS) entry which is preliminary data.</text>
</comment>
<feature type="transmembrane region" description="Helical" evidence="9">
    <location>
        <begin position="330"/>
        <end position="350"/>
    </location>
</feature>
<evidence type="ECO:0000313" key="12">
    <source>
        <dbReference type="Proteomes" id="UP001620461"/>
    </source>
</evidence>
<evidence type="ECO:0000313" key="11">
    <source>
        <dbReference type="EMBL" id="MFK2901621.1"/>
    </source>
</evidence>
<evidence type="ECO:0000256" key="8">
    <source>
        <dbReference type="SAM" id="MobiDB-lite"/>
    </source>
</evidence>
<keyword evidence="5 9" id="KW-0812">Transmembrane</keyword>
<dbReference type="Proteomes" id="UP001620461">
    <property type="component" value="Unassembled WGS sequence"/>
</dbReference>
<feature type="domain" description="Glycosyltransferase RgtA/B/C/D-like" evidence="10">
    <location>
        <begin position="70"/>
        <end position="221"/>
    </location>
</feature>
<feature type="transmembrane region" description="Helical" evidence="9">
    <location>
        <begin position="428"/>
        <end position="448"/>
    </location>
</feature>
<feature type="transmembrane region" description="Helical" evidence="9">
    <location>
        <begin position="169"/>
        <end position="197"/>
    </location>
</feature>
<keyword evidence="12" id="KW-1185">Reference proteome</keyword>
<keyword evidence="6 9" id="KW-1133">Transmembrane helix</keyword>
<evidence type="ECO:0000256" key="3">
    <source>
        <dbReference type="ARBA" id="ARBA00022676"/>
    </source>
</evidence>
<dbReference type="EMBL" id="JADIKJ010000016">
    <property type="protein sequence ID" value="MFK2901621.1"/>
    <property type="molecule type" value="Genomic_DNA"/>
</dbReference>
<accession>A0ABW8JKH0</accession>
<evidence type="ECO:0000259" key="10">
    <source>
        <dbReference type="Pfam" id="PF13231"/>
    </source>
</evidence>
<feature type="transmembrane region" description="Helical" evidence="9">
    <location>
        <begin position="306"/>
        <end position="324"/>
    </location>
</feature>
<feature type="transmembrane region" description="Helical" evidence="9">
    <location>
        <begin position="217"/>
        <end position="236"/>
    </location>
</feature>
<evidence type="ECO:0000256" key="9">
    <source>
        <dbReference type="SAM" id="Phobius"/>
    </source>
</evidence>
<keyword evidence="7 9" id="KW-0472">Membrane</keyword>